<protein>
    <recommendedName>
        <fullName evidence="3">HEAT repeat protein</fullName>
    </recommendedName>
</protein>
<dbReference type="Proteomes" id="UP000237968">
    <property type="component" value="Unassembled WGS sequence"/>
</dbReference>
<dbReference type="EMBL" id="PVNK01000136">
    <property type="protein sequence ID" value="PRQ01020.1"/>
    <property type="molecule type" value="Genomic_DNA"/>
</dbReference>
<comment type="caution">
    <text evidence="1">The sequence shown here is derived from an EMBL/GenBank/DDBJ whole genome shotgun (WGS) entry which is preliminary data.</text>
</comment>
<name>A0A2S9Y7D6_9BACT</name>
<evidence type="ECO:0008006" key="3">
    <source>
        <dbReference type="Google" id="ProtNLM"/>
    </source>
</evidence>
<proteinExistence type="predicted"/>
<keyword evidence="2" id="KW-1185">Reference proteome</keyword>
<sequence length="208" mass="23961">MTLAEHHAYLKEAGLYEQVLENQRKREEKVRKAQAELRKAELPVIEDLKAVGIEVNRLWDLQSLDEPYPEAFPILLAHFQRPHRGEVLEDIGRAFGVREAWPLWPTLVELYEQATDKHAQDGMAVALSTIGKQHEELLDDVLALVKDPSNGPSRVLLIDVLSGSREPRAYEALVEMRDDPDLYKEVEFRLKRKERDAKHRAKRRQAGS</sequence>
<reference evidence="1 2" key="1">
    <citation type="submission" date="2018-03" db="EMBL/GenBank/DDBJ databases">
        <title>Draft Genome Sequences of the Obligatory Marine Myxobacteria Enhygromyxa salina SWB005.</title>
        <authorList>
            <person name="Poehlein A."/>
            <person name="Moghaddam J.A."/>
            <person name="Harms H."/>
            <person name="Alanjari M."/>
            <person name="Koenig G.M."/>
            <person name="Daniel R."/>
            <person name="Schaeberle T.F."/>
        </authorList>
    </citation>
    <scope>NUCLEOTIDE SEQUENCE [LARGE SCALE GENOMIC DNA]</scope>
    <source>
        <strain evidence="1 2">SWB005</strain>
    </source>
</reference>
<evidence type="ECO:0000313" key="2">
    <source>
        <dbReference type="Proteomes" id="UP000237968"/>
    </source>
</evidence>
<accession>A0A2S9Y7D6</accession>
<evidence type="ECO:0000313" key="1">
    <source>
        <dbReference type="EMBL" id="PRQ01020.1"/>
    </source>
</evidence>
<gene>
    <name evidence="1" type="ORF">ENSA5_27020</name>
</gene>
<dbReference type="AlphaFoldDB" id="A0A2S9Y7D6"/>
<organism evidence="1 2">
    <name type="scientific">Enhygromyxa salina</name>
    <dbReference type="NCBI Taxonomy" id="215803"/>
    <lineage>
        <taxon>Bacteria</taxon>
        <taxon>Pseudomonadati</taxon>
        <taxon>Myxococcota</taxon>
        <taxon>Polyangia</taxon>
        <taxon>Nannocystales</taxon>
        <taxon>Nannocystaceae</taxon>
        <taxon>Enhygromyxa</taxon>
    </lineage>
</organism>